<dbReference type="AlphaFoldDB" id="A0A225DKM5"/>
<accession>A0A225DKM5</accession>
<organism evidence="2 3">
    <name type="scientific">Fimbriiglobus ruber</name>
    <dbReference type="NCBI Taxonomy" id="1908690"/>
    <lineage>
        <taxon>Bacteria</taxon>
        <taxon>Pseudomonadati</taxon>
        <taxon>Planctomycetota</taxon>
        <taxon>Planctomycetia</taxon>
        <taxon>Gemmatales</taxon>
        <taxon>Gemmataceae</taxon>
        <taxon>Fimbriiglobus</taxon>
    </lineage>
</organism>
<comment type="caution">
    <text evidence="2">The sequence shown here is derived from an EMBL/GenBank/DDBJ whole genome shotgun (WGS) entry which is preliminary data.</text>
</comment>
<dbReference type="Pfam" id="PF12697">
    <property type="entry name" value="Abhydrolase_6"/>
    <property type="match status" value="1"/>
</dbReference>
<evidence type="ECO:0000313" key="2">
    <source>
        <dbReference type="EMBL" id="OWK36955.1"/>
    </source>
</evidence>
<evidence type="ECO:0000313" key="3">
    <source>
        <dbReference type="Proteomes" id="UP000214646"/>
    </source>
</evidence>
<evidence type="ECO:0000259" key="1">
    <source>
        <dbReference type="Pfam" id="PF12697"/>
    </source>
</evidence>
<name>A0A225DKM5_9BACT</name>
<dbReference type="InterPro" id="IPR000073">
    <property type="entry name" value="AB_hydrolase_1"/>
</dbReference>
<proteinExistence type="predicted"/>
<sequence>MAADERLFEPQLREFPNLTVQPWIEPLHRESLRAYAARLARIVDPGQPCFVGGASFGGLVALEMAAHLRAEACFLIGSVRSSDELPWQWRVFRLIAPIVGPEHINTLAGTAARVGSPMLSRGTIRRMRKLAAPRAAFVRWACWAVVRWRPSPAARRVRVLQIHGAADRVLPVARTRPDMIVPYGAHALTLSHPRAVNDFLRAGMSRV</sequence>
<reference evidence="3" key="1">
    <citation type="submission" date="2017-06" db="EMBL/GenBank/DDBJ databases">
        <title>Genome analysis of Fimbriiglobus ruber SP5, the first member of the order Planctomycetales with confirmed chitinolytic capability.</title>
        <authorList>
            <person name="Ravin N.V."/>
            <person name="Rakitin A.L."/>
            <person name="Ivanova A.A."/>
            <person name="Beletsky A.V."/>
            <person name="Kulichevskaya I.S."/>
            <person name="Mardanov A.V."/>
            <person name="Dedysh S.N."/>
        </authorList>
    </citation>
    <scope>NUCLEOTIDE SEQUENCE [LARGE SCALE GENOMIC DNA]</scope>
    <source>
        <strain evidence="3">SP5</strain>
    </source>
</reference>
<protein>
    <recommendedName>
        <fullName evidence="1">AB hydrolase-1 domain-containing protein</fullName>
    </recommendedName>
</protein>
<keyword evidence="3" id="KW-1185">Reference proteome</keyword>
<gene>
    <name evidence="2" type="ORF">FRUB_07877</name>
</gene>
<dbReference type="EMBL" id="NIDE01000015">
    <property type="protein sequence ID" value="OWK36955.1"/>
    <property type="molecule type" value="Genomic_DNA"/>
</dbReference>
<feature type="domain" description="AB hydrolase-1" evidence="1">
    <location>
        <begin position="30"/>
        <end position="198"/>
    </location>
</feature>
<dbReference type="SUPFAM" id="SSF53474">
    <property type="entry name" value="alpha/beta-Hydrolases"/>
    <property type="match status" value="1"/>
</dbReference>
<dbReference type="Gene3D" id="3.40.50.1820">
    <property type="entry name" value="alpha/beta hydrolase"/>
    <property type="match status" value="1"/>
</dbReference>
<dbReference type="Proteomes" id="UP000214646">
    <property type="component" value="Unassembled WGS sequence"/>
</dbReference>
<dbReference type="InterPro" id="IPR029058">
    <property type="entry name" value="AB_hydrolase_fold"/>
</dbReference>